<sequence>MKKLNIHRIYSNLLKGNKKMPRKMKKQCKKIKVGSIEYTYYSMKLEFLKIGTPKKIKRESKAMFDEGGRLLGIGTDTHHIDVLRYISSMPISVSWRANEPIMLPFLDVEAP</sequence>
<organism evidence="1">
    <name type="scientific">marine sediment metagenome</name>
    <dbReference type="NCBI Taxonomy" id="412755"/>
    <lineage>
        <taxon>unclassified sequences</taxon>
        <taxon>metagenomes</taxon>
        <taxon>ecological metagenomes</taxon>
    </lineage>
</organism>
<gene>
    <name evidence="1" type="ORF">S01H1_03508</name>
</gene>
<proteinExistence type="predicted"/>
<name>X0SSF5_9ZZZZ</name>
<accession>X0SSF5</accession>
<dbReference type="EMBL" id="BARS01001906">
    <property type="protein sequence ID" value="GAF78076.1"/>
    <property type="molecule type" value="Genomic_DNA"/>
</dbReference>
<comment type="caution">
    <text evidence="1">The sequence shown here is derived from an EMBL/GenBank/DDBJ whole genome shotgun (WGS) entry which is preliminary data.</text>
</comment>
<evidence type="ECO:0000313" key="1">
    <source>
        <dbReference type="EMBL" id="GAF78076.1"/>
    </source>
</evidence>
<dbReference type="AlphaFoldDB" id="X0SSF5"/>
<protein>
    <submittedName>
        <fullName evidence="1">Uncharacterized protein</fullName>
    </submittedName>
</protein>
<reference evidence="1" key="1">
    <citation type="journal article" date="2014" name="Front. Microbiol.">
        <title>High frequency of phylogenetically diverse reductive dehalogenase-homologous genes in deep subseafloor sedimentary metagenomes.</title>
        <authorList>
            <person name="Kawai M."/>
            <person name="Futagami T."/>
            <person name="Toyoda A."/>
            <person name="Takaki Y."/>
            <person name="Nishi S."/>
            <person name="Hori S."/>
            <person name="Arai W."/>
            <person name="Tsubouchi T."/>
            <person name="Morono Y."/>
            <person name="Uchiyama I."/>
            <person name="Ito T."/>
            <person name="Fujiyama A."/>
            <person name="Inagaki F."/>
            <person name="Takami H."/>
        </authorList>
    </citation>
    <scope>NUCLEOTIDE SEQUENCE</scope>
    <source>
        <strain evidence="1">Expedition CK06-06</strain>
    </source>
</reference>